<keyword evidence="1" id="KW-1133">Transmembrane helix</keyword>
<evidence type="ECO:0000256" key="1">
    <source>
        <dbReference type="SAM" id="Phobius"/>
    </source>
</evidence>
<dbReference type="AlphaFoldDB" id="A0A0A9FPX2"/>
<keyword evidence="1" id="KW-0812">Transmembrane</keyword>
<reference evidence="2" key="2">
    <citation type="journal article" date="2015" name="Data Brief">
        <title>Shoot transcriptome of the giant reed, Arundo donax.</title>
        <authorList>
            <person name="Barrero R.A."/>
            <person name="Guerrero F.D."/>
            <person name="Moolhuijzen P."/>
            <person name="Goolsby J.A."/>
            <person name="Tidwell J."/>
            <person name="Bellgard S.E."/>
            <person name="Bellgard M.I."/>
        </authorList>
    </citation>
    <scope>NUCLEOTIDE SEQUENCE</scope>
    <source>
        <tissue evidence="2">Shoot tissue taken approximately 20 cm above the soil surface</tissue>
    </source>
</reference>
<feature type="transmembrane region" description="Helical" evidence="1">
    <location>
        <begin position="21"/>
        <end position="42"/>
    </location>
</feature>
<dbReference type="EMBL" id="GBRH01183554">
    <property type="protein sequence ID" value="JAE14342.1"/>
    <property type="molecule type" value="Transcribed_RNA"/>
</dbReference>
<sequence>MLRCKVYIIFRCPTCCSPDSFFLPAYLCIDILTSLFPAYLCIDMSIFSFMKCKLVHKLLVAY</sequence>
<evidence type="ECO:0000313" key="2">
    <source>
        <dbReference type="EMBL" id="JAE14342.1"/>
    </source>
</evidence>
<proteinExistence type="predicted"/>
<accession>A0A0A9FPX2</accession>
<reference evidence="2" key="1">
    <citation type="submission" date="2014-09" db="EMBL/GenBank/DDBJ databases">
        <authorList>
            <person name="Magalhaes I.L.F."/>
            <person name="Oliveira U."/>
            <person name="Santos F.R."/>
            <person name="Vidigal T.H.D.A."/>
            <person name="Brescovit A.D."/>
            <person name="Santos A.J."/>
        </authorList>
    </citation>
    <scope>NUCLEOTIDE SEQUENCE</scope>
    <source>
        <tissue evidence="2">Shoot tissue taken approximately 20 cm above the soil surface</tissue>
    </source>
</reference>
<organism evidence="2">
    <name type="scientific">Arundo donax</name>
    <name type="common">Giant reed</name>
    <name type="synonym">Donax arundinaceus</name>
    <dbReference type="NCBI Taxonomy" id="35708"/>
    <lineage>
        <taxon>Eukaryota</taxon>
        <taxon>Viridiplantae</taxon>
        <taxon>Streptophyta</taxon>
        <taxon>Embryophyta</taxon>
        <taxon>Tracheophyta</taxon>
        <taxon>Spermatophyta</taxon>
        <taxon>Magnoliopsida</taxon>
        <taxon>Liliopsida</taxon>
        <taxon>Poales</taxon>
        <taxon>Poaceae</taxon>
        <taxon>PACMAD clade</taxon>
        <taxon>Arundinoideae</taxon>
        <taxon>Arundineae</taxon>
        <taxon>Arundo</taxon>
    </lineage>
</organism>
<protein>
    <submittedName>
        <fullName evidence="2">Uncharacterized protein</fullName>
    </submittedName>
</protein>
<name>A0A0A9FPX2_ARUDO</name>
<keyword evidence="1" id="KW-0472">Membrane</keyword>